<dbReference type="Proteomes" id="UP000515789">
    <property type="component" value="Chromosome"/>
</dbReference>
<dbReference type="GO" id="GO:0016020">
    <property type="term" value="C:membrane"/>
    <property type="evidence" value="ECO:0007669"/>
    <property type="project" value="UniProtKB-SubCell"/>
</dbReference>
<dbReference type="CDD" id="cd06225">
    <property type="entry name" value="HAMP"/>
    <property type="match status" value="1"/>
</dbReference>
<dbReference type="PANTHER" id="PTHR34220">
    <property type="entry name" value="SENSOR HISTIDINE KINASE YPDA"/>
    <property type="match status" value="1"/>
</dbReference>
<dbReference type="InterPro" id="IPR003660">
    <property type="entry name" value="HAMP_dom"/>
</dbReference>
<evidence type="ECO:0000256" key="1">
    <source>
        <dbReference type="ARBA" id="ARBA00004370"/>
    </source>
</evidence>
<keyword evidence="4" id="KW-0812">Transmembrane</keyword>
<comment type="subcellular location">
    <subcellularLocation>
        <location evidence="1">Membrane</location>
    </subcellularLocation>
</comment>
<keyword evidence="6" id="KW-0418">Kinase</keyword>
<keyword evidence="4" id="KW-1133">Transmembrane helix</keyword>
<dbReference type="SUPFAM" id="SSF55874">
    <property type="entry name" value="ATPase domain of HSP90 chaperone/DNA topoisomerase II/histidine kinase"/>
    <property type="match status" value="1"/>
</dbReference>
<keyword evidence="4" id="KW-0472">Membrane</keyword>
<feature type="domain" description="HAMP" evidence="5">
    <location>
        <begin position="313"/>
        <end position="365"/>
    </location>
</feature>
<evidence type="ECO:0000313" key="6">
    <source>
        <dbReference type="EMBL" id="QMW76211.1"/>
    </source>
</evidence>
<feature type="transmembrane region" description="Helical" evidence="4">
    <location>
        <begin position="16"/>
        <end position="38"/>
    </location>
</feature>
<dbReference type="Pfam" id="PF00672">
    <property type="entry name" value="HAMP"/>
    <property type="match status" value="1"/>
</dbReference>
<proteinExistence type="predicted"/>
<dbReference type="SUPFAM" id="SSF158472">
    <property type="entry name" value="HAMP domain-like"/>
    <property type="match status" value="1"/>
</dbReference>
<protein>
    <submittedName>
        <fullName evidence="6">Sensor histidine kinase</fullName>
    </submittedName>
</protein>
<evidence type="ECO:0000256" key="2">
    <source>
        <dbReference type="ARBA" id="ARBA00022553"/>
    </source>
</evidence>
<feature type="transmembrane region" description="Helical" evidence="4">
    <location>
        <begin position="293"/>
        <end position="315"/>
    </location>
</feature>
<evidence type="ECO:0000259" key="5">
    <source>
        <dbReference type="PROSITE" id="PS50885"/>
    </source>
</evidence>
<reference evidence="6 7" key="1">
    <citation type="submission" date="2019-04" db="EMBL/GenBank/DDBJ databases">
        <authorList>
            <person name="Schori C."/>
            <person name="Ahrens C."/>
        </authorList>
    </citation>
    <scope>NUCLEOTIDE SEQUENCE [LARGE SCALE GENOMIC DNA]</scope>
    <source>
        <strain evidence="6 7">DSM 2950</strain>
    </source>
</reference>
<dbReference type="InterPro" id="IPR050640">
    <property type="entry name" value="Bact_2-comp_sensor_kinase"/>
</dbReference>
<name>A0A7G5MNL8_9FIRM</name>
<dbReference type="InterPro" id="IPR036890">
    <property type="entry name" value="HATPase_C_sf"/>
</dbReference>
<dbReference type="PANTHER" id="PTHR34220:SF7">
    <property type="entry name" value="SENSOR HISTIDINE KINASE YPDA"/>
    <property type="match status" value="1"/>
</dbReference>
<keyword evidence="3" id="KW-0808">Transferase</keyword>
<dbReference type="AlphaFoldDB" id="A0A7G5MNL8"/>
<dbReference type="EMBL" id="CP039126">
    <property type="protein sequence ID" value="QMW76211.1"/>
    <property type="molecule type" value="Genomic_DNA"/>
</dbReference>
<keyword evidence="2" id="KW-0597">Phosphoprotein</keyword>
<dbReference type="RefSeq" id="WP_018595296.1">
    <property type="nucleotide sequence ID" value="NZ_AP031416.1"/>
</dbReference>
<dbReference type="InterPro" id="IPR010559">
    <property type="entry name" value="Sig_transdc_His_kin_internal"/>
</dbReference>
<dbReference type="PROSITE" id="PS50885">
    <property type="entry name" value="HAMP"/>
    <property type="match status" value="1"/>
</dbReference>
<evidence type="ECO:0000313" key="7">
    <source>
        <dbReference type="Proteomes" id="UP000515789"/>
    </source>
</evidence>
<gene>
    <name evidence="6" type="ORF">E5259_00595</name>
</gene>
<dbReference type="GO" id="GO:0000155">
    <property type="term" value="F:phosphorelay sensor kinase activity"/>
    <property type="evidence" value="ECO:0007669"/>
    <property type="project" value="InterPro"/>
</dbReference>
<evidence type="ECO:0000256" key="3">
    <source>
        <dbReference type="ARBA" id="ARBA00022679"/>
    </source>
</evidence>
<accession>A0A7G5MNL8</accession>
<dbReference type="Gene3D" id="6.10.340.10">
    <property type="match status" value="1"/>
</dbReference>
<dbReference type="Gene3D" id="3.30.565.10">
    <property type="entry name" value="Histidine kinase-like ATPase, C-terminal domain"/>
    <property type="match status" value="1"/>
</dbReference>
<dbReference type="GeneID" id="75053136"/>
<dbReference type="Pfam" id="PF06580">
    <property type="entry name" value="His_kinase"/>
    <property type="match status" value="1"/>
</dbReference>
<sequence>MAIPLFINKKKGTLRMYITLVITIILAVSLILSGIFFYKKTANILIENQKQQVMKELSQVNQNITGQVNNLDYVNALFVSNTIIREAIEPSVDDSRNKLDIEKQMSFLLINTYMWEQNYINGVCIFQSPSEYYLATSGPGTVNIKANQDILQSISTSDPNLNIKMEDSTPSVLYFVRNIFSSYTGEYVATIIINVNKNTLIDFYNAGIGREWFIYLYNDEINLITDSQSLPCADEISGKLDFLNNETYLEEIDAGGQSYLTAAEKLPNLDMTSVVAAPRNQVLEKLNDTLRTYMLVLAVIVTLVLCISIIISRAVTRPIDNMIYQLNKIAEGKKDRLPPLEMYSEFNNLADAFNHMLDKLDTYYKDNLEKQLLLKNAEIKALQSQMDPHFMFNTLNTIAWKAQMTNNPEIYQMVISLGELLKANVVSKDFTCVKLEDELRYVKFYTYLQKMRFEEKISVEIQADSSLLHYKVPCFCIQPLVENSIVHGLEPKKGKGKLVVNVIKHKDCMEILVADNGIGFETIPDICDIRPSSDESHTHIGLRNLDRRLYLLFGEMAHLKITSTLNVCTTISFKLPLIVD</sequence>
<dbReference type="SMART" id="SM00304">
    <property type="entry name" value="HAMP"/>
    <property type="match status" value="1"/>
</dbReference>
<organism evidence="6 7">
    <name type="scientific">Blautia producta</name>
    <dbReference type="NCBI Taxonomy" id="33035"/>
    <lineage>
        <taxon>Bacteria</taxon>
        <taxon>Bacillati</taxon>
        <taxon>Bacillota</taxon>
        <taxon>Clostridia</taxon>
        <taxon>Lachnospirales</taxon>
        <taxon>Lachnospiraceae</taxon>
        <taxon>Blautia</taxon>
    </lineage>
</organism>
<evidence type="ECO:0000256" key="4">
    <source>
        <dbReference type="SAM" id="Phobius"/>
    </source>
</evidence>